<keyword evidence="4 9" id="KW-0489">Methyltransferase</keyword>
<proteinExistence type="inferred from homology"/>
<sequence length="246" mass="26658">MSGEPLPPGTLFGVGVGPGDPELMTLKAVRTIGACPVVAYFCKRGTRGQARRIADQAITPDQIELPMVYPVTVELPPTHPEYGRQIEAFFDESAERIAEHLAAGRSVAALNEGDPFFYGSFMHLFLRLSGRFKSEVIPGVTSMVCSASLLPRPLMLRDDVLSVIPGTLDEAALVRALTAADACVVMKLGQNLPKVRRAIAAAGLAERAWYVERASMDEQRFMPFLEAPDVAPYFSQIVIPGEGKRG</sequence>
<evidence type="ECO:0000256" key="4">
    <source>
        <dbReference type="ARBA" id="ARBA00022603"/>
    </source>
</evidence>
<dbReference type="HOGENOM" id="CLU_076014_1_1_5"/>
<dbReference type="RefSeq" id="WP_014189490.1">
    <property type="nucleotide sequence ID" value="NC_016587.1"/>
</dbReference>
<gene>
    <name evidence="9" type="primary">cobI</name>
    <name evidence="9" type="ordered locus">AZOLI_p40245</name>
</gene>
<dbReference type="Pfam" id="PF00590">
    <property type="entry name" value="TP_methylase"/>
    <property type="match status" value="1"/>
</dbReference>
<dbReference type="Proteomes" id="UP000005667">
    <property type="component" value="Plasmid AZO_p4"/>
</dbReference>
<comment type="pathway">
    <text evidence="1">Cofactor biosynthesis; adenosylcobalamin biosynthesis.</text>
</comment>
<dbReference type="EC" id="2.1.1.130" evidence="9"/>
<dbReference type="UniPathway" id="UPA00148"/>
<accession>G7ZGZ9</accession>
<dbReference type="PANTHER" id="PTHR43467">
    <property type="entry name" value="COBALT-PRECORRIN-2 C(20)-METHYLTRANSFERASE"/>
    <property type="match status" value="1"/>
</dbReference>
<dbReference type="GO" id="GO:0032259">
    <property type="term" value="P:methylation"/>
    <property type="evidence" value="ECO:0007669"/>
    <property type="project" value="UniProtKB-KW"/>
</dbReference>
<dbReference type="InterPro" id="IPR035996">
    <property type="entry name" value="4pyrrol_Methylase_sf"/>
</dbReference>
<evidence type="ECO:0000256" key="6">
    <source>
        <dbReference type="ARBA" id="ARBA00022691"/>
    </source>
</evidence>
<feature type="domain" description="Tetrapyrrole methylase" evidence="8">
    <location>
        <begin position="10"/>
        <end position="222"/>
    </location>
</feature>
<dbReference type="NCBIfam" id="TIGR01467">
    <property type="entry name" value="cobI_cbiL"/>
    <property type="match status" value="1"/>
</dbReference>
<dbReference type="PANTHER" id="PTHR43467:SF2">
    <property type="entry name" value="COBALT-PRECORRIN-2 C(20)-METHYLTRANSFERASE"/>
    <property type="match status" value="1"/>
</dbReference>
<dbReference type="GO" id="GO:0030788">
    <property type="term" value="F:precorrin-2 C20-methyltransferase activity"/>
    <property type="evidence" value="ECO:0007669"/>
    <property type="project" value="UniProtKB-EC"/>
</dbReference>
<dbReference type="InterPro" id="IPR000878">
    <property type="entry name" value="4pyrrol_Mease"/>
</dbReference>
<comment type="similarity">
    <text evidence="2 7">Belongs to the precorrin methyltransferase family.</text>
</comment>
<evidence type="ECO:0000256" key="3">
    <source>
        <dbReference type="ARBA" id="ARBA00022573"/>
    </source>
</evidence>
<dbReference type="Gene3D" id="3.40.1010.10">
    <property type="entry name" value="Cobalt-precorrin-4 Transmethylase, Domain 1"/>
    <property type="match status" value="1"/>
</dbReference>
<dbReference type="GO" id="GO:0009236">
    <property type="term" value="P:cobalamin biosynthetic process"/>
    <property type="evidence" value="ECO:0007669"/>
    <property type="project" value="UniProtKB-UniRule"/>
</dbReference>
<dbReference type="Gene3D" id="3.30.950.10">
    <property type="entry name" value="Methyltransferase, Cobalt-precorrin-4 Transmethylase, Domain 2"/>
    <property type="match status" value="1"/>
</dbReference>
<dbReference type="CDD" id="cd11645">
    <property type="entry name" value="Precorrin_2_C20_MT"/>
    <property type="match status" value="1"/>
</dbReference>
<keyword evidence="5 9" id="KW-0808">Transferase</keyword>
<dbReference type="KEGG" id="ali:AZOLI_p40245"/>
<dbReference type="NCBIfam" id="NF004647">
    <property type="entry name" value="PRK05990.1"/>
    <property type="match status" value="1"/>
</dbReference>
<dbReference type="InterPro" id="IPR014777">
    <property type="entry name" value="4pyrrole_Mease_sub1"/>
</dbReference>
<keyword evidence="6" id="KW-0949">S-adenosyl-L-methionine</keyword>
<evidence type="ECO:0000313" key="10">
    <source>
        <dbReference type="Proteomes" id="UP000005667"/>
    </source>
</evidence>
<dbReference type="PIRSF" id="PIRSF036427">
    <property type="entry name" value="Precrrn-2_mtase"/>
    <property type="match status" value="1"/>
</dbReference>
<reference evidence="10" key="1">
    <citation type="journal article" date="2011" name="PLoS Genet.">
        <title>Azospirillum genomes reveal transition of bacteria from aquatic to terrestrial environments.</title>
        <authorList>
            <person name="Wisniewski-Dye F."/>
            <person name="Borziak K."/>
            <person name="Khalsa-Moyers G."/>
            <person name="Alexandre G."/>
            <person name="Sukharnikov L.O."/>
            <person name="Wuichet K."/>
            <person name="Hurst G.B."/>
            <person name="McDonald W.H."/>
            <person name="Robertson J.S."/>
            <person name="Barbe V."/>
            <person name="Calteau A."/>
            <person name="Rouy Z."/>
            <person name="Mangenot S."/>
            <person name="Prigent-Combaret C."/>
            <person name="Normand P."/>
            <person name="Boyer M."/>
            <person name="Siguier P."/>
            <person name="Dessaux Y."/>
            <person name="Elmerich C."/>
            <person name="Condemine G."/>
            <person name="Krishnen G."/>
            <person name="Kennedy I."/>
            <person name="Paterson A.H."/>
            <person name="Gonzalez V."/>
            <person name="Mavingui P."/>
            <person name="Zhulin I.B."/>
        </authorList>
    </citation>
    <scope>NUCLEOTIDE SEQUENCE [LARGE SCALE GENOMIC DNA]</scope>
    <source>
        <strain evidence="10">4B</strain>
    </source>
</reference>
<dbReference type="InterPro" id="IPR012382">
    <property type="entry name" value="CobI/CbiL"/>
</dbReference>
<evidence type="ECO:0000256" key="7">
    <source>
        <dbReference type="PIRNR" id="PIRNR036427"/>
    </source>
</evidence>
<keyword evidence="3" id="KW-0169">Cobalamin biosynthesis</keyword>
<protein>
    <submittedName>
        <fullName evidence="9">Precorrin-2 C(20)-methyltransferase</fullName>
        <ecNumber evidence="9">2.1.1.130</ecNumber>
    </submittedName>
</protein>
<evidence type="ECO:0000256" key="1">
    <source>
        <dbReference type="ARBA" id="ARBA00004953"/>
    </source>
</evidence>
<keyword evidence="9" id="KW-0614">Plasmid</keyword>
<dbReference type="AlphaFoldDB" id="G7ZGZ9"/>
<geneLocation type="plasmid" evidence="9 10">
    <name>AZO_p4</name>
</geneLocation>
<evidence type="ECO:0000313" key="9">
    <source>
        <dbReference type="EMBL" id="CBS90637.1"/>
    </source>
</evidence>
<dbReference type="SUPFAM" id="SSF53790">
    <property type="entry name" value="Tetrapyrrole methylase"/>
    <property type="match status" value="1"/>
</dbReference>
<evidence type="ECO:0000259" key="8">
    <source>
        <dbReference type="Pfam" id="PF00590"/>
    </source>
</evidence>
<dbReference type="EMBL" id="FQ311872">
    <property type="protein sequence ID" value="CBS90637.1"/>
    <property type="molecule type" value="Genomic_DNA"/>
</dbReference>
<organism evidence="9 10">
    <name type="scientific">Azospirillum lipoferum (strain 4B)</name>
    <dbReference type="NCBI Taxonomy" id="862719"/>
    <lineage>
        <taxon>Bacteria</taxon>
        <taxon>Pseudomonadati</taxon>
        <taxon>Pseudomonadota</taxon>
        <taxon>Alphaproteobacteria</taxon>
        <taxon>Rhodospirillales</taxon>
        <taxon>Azospirillaceae</taxon>
        <taxon>Azospirillum</taxon>
    </lineage>
</organism>
<dbReference type="InterPro" id="IPR006364">
    <property type="entry name" value="CobI/CbiL/CobIJ_dom"/>
</dbReference>
<name>G7ZGZ9_AZOL4</name>
<evidence type="ECO:0000256" key="5">
    <source>
        <dbReference type="ARBA" id="ARBA00022679"/>
    </source>
</evidence>
<evidence type="ECO:0000256" key="2">
    <source>
        <dbReference type="ARBA" id="ARBA00005879"/>
    </source>
</evidence>
<dbReference type="InterPro" id="IPR014776">
    <property type="entry name" value="4pyrrole_Mease_sub2"/>
</dbReference>
<keyword evidence="10" id="KW-1185">Reference proteome</keyword>
<dbReference type="OrthoDB" id="9804789at2"/>